<name>A0A7K4HPP6_9EURY</name>
<dbReference type="CDD" id="cd02947">
    <property type="entry name" value="TRX_family"/>
    <property type="match status" value="1"/>
</dbReference>
<comment type="caution">
    <text evidence="6">The sequence shown here is derived from an EMBL/GenBank/DDBJ whole genome shotgun (WGS) entry which is preliminary data.</text>
</comment>
<reference evidence="6 7" key="1">
    <citation type="submission" date="2020-06" db="EMBL/GenBank/DDBJ databases">
        <title>Methanofollis fontis sp. nov., a methanogen isolated from marine sediments near a cold seep at Four-Way Closure Ridge offshore southwestern Taiwan.</title>
        <authorList>
            <person name="Chen S.-C."/>
            <person name="Teng N.-H."/>
            <person name="Lin Y.-S."/>
            <person name="Lai M.-C."/>
            <person name="Chen H.-H."/>
            <person name="Wang C.-C."/>
        </authorList>
    </citation>
    <scope>NUCLEOTIDE SEQUENCE [LARGE SCALE GENOMIC DNA]</scope>
    <source>
        <strain evidence="6 7">DSM 2702</strain>
    </source>
</reference>
<evidence type="ECO:0000256" key="3">
    <source>
        <dbReference type="ARBA" id="ARBA00023157"/>
    </source>
</evidence>
<dbReference type="InterPro" id="IPR005746">
    <property type="entry name" value="Thioredoxin"/>
</dbReference>
<dbReference type="AlphaFoldDB" id="A0A7K4HPP6"/>
<evidence type="ECO:0000256" key="1">
    <source>
        <dbReference type="ARBA" id="ARBA00022448"/>
    </source>
</evidence>
<keyword evidence="4" id="KW-0676">Redox-active center</keyword>
<dbReference type="RefSeq" id="WP_176788819.1">
    <property type="nucleotide sequence ID" value="NZ_JABXWR010000001.1"/>
</dbReference>
<dbReference type="GO" id="GO:0015035">
    <property type="term" value="F:protein-disulfide reductase activity"/>
    <property type="evidence" value="ECO:0007669"/>
    <property type="project" value="InterPro"/>
</dbReference>
<dbReference type="Proteomes" id="UP000570823">
    <property type="component" value="Unassembled WGS sequence"/>
</dbReference>
<evidence type="ECO:0000256" key="4">
    <source>
        <dbReference type="ARBA" id="ARBA00023284"/>
    </source>
</evidence>
<keyword evidence="2" id="KW-0249">Electron transport</keyword>
<sequence>MDDELERIRERKRLELASRLSARDGVIEISDHGFAGAIAAHRYLVVDFWAEWCGPCQRVAPEIEALALEFAGRVAFGKCNVDQNPKTARSFGVEVIPTLVFFSNGRPVGRLTGALPRETLRSQVKRAFGLSE</sequence>
<dbReference type="PANTHER" id="PTHR45663:SF11">
    <property type="entry name" value="GEO12009P1"/>
    <property type="match status" value="1"/>
</dbReference>
<dbReference type="InterPro" id="IPR013766">
    <property type="entry name" value="Thioredoxin_domain"/>
</dbReference>
<evidence type="ECO:0000259" key="5">
    <source>
        <dbReference type="PROSITE" id="PS51352"/>
    </source>
</evidence>
<dbReference type="GO" id="GO:0045454">
    <property type="term" value="P:cell redox homeostasis"/>
    <property type="evidence" value="ECO:0007669"/>
    <property type="project" value="TreeGrafter"/>
</dbReference>
<dbReference type="PROSITE" id="PS00194">
    <property type="entry name" value="THIOREDOXIN_1"/>
    <property type="match status" value="1"/>
</dbReference>
<organism evidence="6 7">
    <name type="scientific">Methanofollis tationis</name>
    <dbReference type="NCBI Taxonomy" id="81417"/>
    <lineage>
        <taxon>Archaea</taxon>
        <taxon>Methanobacteriati</taxon>
        <taxon>Methanobacteriota</taxon>
        <taxon>Stenosarchaea group</taxon>
        <taxon>Methanomicrobia</taxon>
        <taxon>Methanomicrobiales</taxon>
        <taxon>Methanomicrobiaceae</taxon>
        <taxon>Methanofollis</taxon>
    </lineage>
</organism>
<keyword evidence="1" id="KW-0813">Transport</keyword>
<dbReference type="GO" id="GO:0005829">
    <property type="term" value="C:cytosol"/>
    <property type="evidence" value="ECO:0007669"/>
    <property type="project" value="TreeGrafter"/>
</dbReference>
<dbReference type="InterPro" id="IPR036249">
    <property type="entry name" value="Thioredoxin-like_sf"/>
</dbReference>
<gene>
    <name evidence="6" type="primary">trxA</name>
    <name evidence="6" type="ORF">HWN36_07735</name>
</gene>
<dbReference type="PRINTS" id="PR00421">
    <property type="entry name" value="THIOREDOXIN"/>
</dbReference>
<feature type="domain" description="Thioredoxin" evidence="5">
    <location>
        <begin position="8"/>
        <end position="129"/>
    </location>
</feature>
<evidence type="ECO:0000313" key="6">
    <source>
        <dbReference type="EMBL" id="NVO67199.1"/>
    </source>
</evidence>
<dbReference type="EMBL" id="JABXWR010000001">
    <property type="protein sequence ID" value="NVO67199.1"/>
    <property type="molecule type" value="Genomic_DNA"/>
</dbReference>
<dbReference type="InterPro" id="IPR017937">
    <property type="entry name" value="Thioredoxin_CS"/>
</dbReference>
<proteinExistence type="predicted"/>
<accession>A0A7K4HPP6</accession>
<protein>
    <submittedName>
        <fullName evidence="6">Thioredoxin</fullName>
    </submittedName>
</protein>
<dbReference type="SUPFAM" id="SSF52833">
    <property type="entry name" value="Thioredoxin-like"/>
    <property type="match status" value="1"/>
</dbReference>
<dbReference type="NCBIfam" id="TIGR01068">
    <property type="entry name" value="thioredoxin"/>
    <property type="match status" value="1"/>
</dbReference>
<dbReference type="PANTHER" id="PTHR45663">
    <property type="entry name" value="GEO12009P1"/>
    <property type="match status" value="1"/>
</dbReference>
<evidence type="ECO:0000313" key="7">
    <source>
        <dbReference type="Proteomes" id="UP000570823"/>
    </source>
</evidence>
<dbReference type="Pfam" id="PF00085">
    <property type="entry name" value="Thioredoxin"/>
    <property type="match status" value="1"/>
</dbReference>
<evidence type="ECO:0000256" key="2">
    <source>
        <dbReference type="ARBA" id="ARBA00022982"/>
    </source>
</evidence>
<dbReference type="OrthoDB" id="35385at2157"/>
<keyword evidence="3" id="KW-1015">Disulfide bond</keyword>
<dbReference type="PROSITE" id="PS51352">
    <property type="entry name" value="THIOREDOXIN_2"/>
    <property type="match status" value="1"/>
</dbReference>
<dbReference type="Gene3D" id="3.40.30.10">
    <property type="entry name" value="Glutaredoxin"/>
    <property type="match status" value="1"/>
</dbReference>
<keyword evidence="7" id="KW-1185">Reference proteome</keyword>